<name>A0AAV4RE94_9ARAC</name>
<accession>A0AAV4RE94</accession>
<dbReference type="Proteomes" id="UP001054837">
    <property type="component" value="Unassembled WGS sequence"/>
</dbReference>
<sequence>MQVLLAKCSRGYPPFNIIHREETILDRAVICEGTYDAKADMHCLYSSANGNGRAALRMYHEQFPDRRMPDHILRPLHRQQGSFHVTRYDAGLRTTVYILNI</sequence>
<dbReference type="EMBL" id="BPLQ01006071">
    <property type="protein sequence ID" value="GIY19795.1"/>
    <property type="molecule type" value="Genomic_DNA"/>
</dbReference>
<evidence type="ECO:0000313" key="1">
    <source>
        <dbReference type="EMBL" id="GIY19795.1"/>
    </source>
</evidence>
<keyword evidence="2" id="KW-1185">Reference proteome</keyword>
<protein>
    <recommendedName>
        <fullName evidence="3">DUF4817 domain-containing protein</fullName>
    </recommendedName>
</protein>
<proteinExistence type="predicted"/>
<dbReference type="AlphaFoldDB" id="A0AAV4RE94"/>
<gene>
    <name evidence="1" type="ORF">CDAR_365711</name>
</gene>
<evidence type="ECO:0000313" key="2">
    <source>
        <dbReference type="Proteomes" id="UP001054837"/>
    </source>
</evidence>
<evidence type="ECO:0008006" key="3">
    <source>
        <dbReference type="Google" id="ProtNLM"/>
    </source>
</evidence>
<comment type="caution">
    <text evidence="1">The sequence shown here is derived from an EMBL/GenBank/DDBJ whole genome shotgun (WGS) entry which is preliminary data.</text>
</comment>
<reference evidence="1 2" key="1">
    <citation type="submission" date="2021-06" db="EMBL/GenBank/DDBJ databases">
        <title>Caerostris darwini draft genome.</title>
        <authorList>
            <person name="Kono N."/>
            <person name="Arakawa K."/>
        </authorList>
    </citation>
    <scope>NUCLEOTIDE SEQUENCE [LARGE SCALE GENOMIC DNA]</scope>
</reference>
<organism evidence="1 2">
    <name type="scientific">Caerostris darwini</name>
    <dbReference type="NCBI Taxonomy" id="1538125"/>
    <lineage>
        <taxon>Eukaryota</taxon>
        <taxon>Metazoa</taxon>
        <taxon>Ecdysozoa</taxon>
        <taxon>Arthropoda</taxon>
        <taxon>Chelicerata</taxon>
        <taxon>Arachnida</taxon>
        <taxon>Araneae</taxon>
        <taxon>Araneomorphae</taxon>
        <taxon>Entelegynae</taxon>
        <taxon>Araneoidea</taxon>
        <taxon>Araneidae</taxon>
        <taxon>Caerostris</taxon>
    </lineage>
</organism>